<protein>
    <submittedName>
        <fullName evidence="2">Uncharacterized protein</fullName>
    </submittedName>
</protein>
<evidence type="ECO:0000313" key="2">
    <source>
        <dbReference type="EMBL" id="CAF1687707.1"/>
    </source>
</evidence>
<sequence length="70" mass="7669">GGGAPPAVVDQAGAAARDNVGVARQRGQPACEGPRGAWHYEQRRPRRHARDSRRAVEDEYSGRVRGRRHA</sequence>
<gene>
    <name evidence="2" type="ORF">GPM918_LOCUS46771</name>
    <name evidence="3" type="ORF">SRO942_LOCUS26591</name>
</gene>
<evidence type="ECO:0000313" key="3">
    <source>
        <dbReference type="EMBL" id="CAF4031910.1"/>
    </source>
</evidence>
<reference evidence="2" key="1">
    <citation type="submission" date="2021-02" db="EMBL/GenBank/DDBJ databases">
        <authorList>
            <person name="Nowell W R."/>
        </authorList>
    </citation>
    <scope>NUCLEOTIDE SEQUENCE</scope>
</reference>
<dbReference type="Proteomes" id="UP000681722">
    <property type="component" value="Unassembled WGS sequence"/>
</dbReference>
<dbReference type="AlphaFoldDB" id="A0A816HMJ9"/>
<keyword evidence="4" id="KW-1185">Reference proteome</keyword>
<feature type="non-terminal residue" evidence="2">
    <location>
        <position position="1"/>
    </location>
</feature>
<feature type="compositionally biased region" description="Basic and acidic residues" evidence="1">
    <location>
        <begin position="52"/>
        <end position="62"/>
    </location>
</feature>
<name>A0A816HMJ9_9BILA</name>
<feature type="region of interest" description="Disordered" evidence="1">
    <location>
        <begin position="1"/>
        <end position="70"/>
    </location>
</feature>
<dbReference type="EMBL" id="CAJNOQ010072873">
    <property type="protein sequence ID" value="CAF1687707.1"/>
    <property type="molecule type" value="Genomic_DNA"/>
</dbReference>
<dbReference type="Proteomes" id="UP000663829">
    <property type="component" value="Unassembled WGS sequence"/>
</dbReference>
<accession>A0A816HMJ9</accession>
<feature type="non-terminal residue" evidence="2">
    <location>
        <position position="70"/>
    </location>
</feature>
<proteinExistence type="predicted"/>
<dbReference type="EMBL" id="CAJOBC010017228">
    <property type="protein sequence ID" value="CAF4031910.1"/>
    <property type="molecule type" value="Genomic_DNA"/>
</dbReference>
<comment type="caution">
    <text evidence="2">The sequence shown here is derived from an EMBL/GenBank/DDBJ whole genome shotgun (WGS) entry which is preliminary data.</text>
</comment>
<organism evidence="2 4">
    <name type="scientific">Didymodactylos carnosus</name>
    <dbReference type="NCBI Taxonomy" id="1234261"/>
    <lineage>
        <taxon>Eukaryota</taxon>
        <taxon>Metazoa</taxon>
        <taxon>Spiralia</taxon>
        <taxon>Gnathifera</taxon>
        <taxon>Rotifera</taxon>
        <taxon>Eurotatoria</taxon>
        <taxon>Bdelloidea</taxon>
        <taxon>Philodinida</taxon>
        <taxon>Philodinidae</taxon>
        <taxon>Didymodactylos</taxon>
    </lineage>
</organism>
<evidence type="ECO:0000256" key="1">
    <source>
        <dbReference type="SAM" id="MobiDB-lite"/>
    </source>
</evidence>
<evidence type="ECO:0000313" key="4">
    <source>
        <dbReference type="Proteomes" id="UP000663829"/>
    </source>
</evidence>